<proteinExistence type="predicted"/>
<dbReference type="SUPFAM" id="SSF56112">
    <property type="entry name" value="Protein kinase-like (PK-like)"/>
    <property type="match status" value="1"/>
</dbReference>
<dbReference type="InterPro" id="IPR011009">
    <property type="entry name" value="Kinase-like_dom_sf"/>
</dbReference>
<organism evidence="2 3">
    <name type="scientific">Faecalibacter macacae</name>
    <dbReference type="NCBI Taxonomy" id="1859289"/>
    <lineage>
        <taxon>Bacteria</taxon>
        <taxon>Pseudomonadati</taxon>
        <taxon>Bacteroidota</taxon>
        <taxon>Flavobacteriia</taxon>
        <taxon>Flavobacteriales</taxon>
        <taxon>Weeksellaceae</taxon>
        <taxon>Faecalibacter</taxon>
    </lineage>
</organism>
<comment type="caution">
    <text evidence="2">The sequence shown here is derived from an EMBL/GenBank/DDBJ whole genome shotgun (WGS) entry which is preliminary data.</text>
</comment>
<evidence type="ECO:0000259" key="1">
    <source>
        <dbReference type="Pfam" id="PF01636"/>
    </source>
</evidence>
<accession>A0A3L9M9G5</accession>
<gene>
    <name evidence="2" type="ORF">EAH69_07380</name>
</gene>
<keyword evidence="3" id="KW-1185">Reference proteome</keyword>
<protein>
    <submittedName>
        <fullName evidence="2">Aminoglycoside phosphotransferase family protein</fullName>
    </submittedName>
</protein>
<dbReference type="PANTHER" id="PTHR21064:SF5">
    <property type="entry name" value="SLR1880 PROTEIN"/>
    <property type="match status" value="1"/>
</dbReference>
<dbReference type="RefSeq" id="WP_121934549.1">
    <property type="nucleotide sequence ID" value="NZ_RDOJ01000008.1"/>
</dbReference>
<reference evidence="2 3" key="1">
    <citation type="submission" date="2018-10" db="EMBL/GenBank/DDBJ databases">
        <authorList>
            <person name="Chen X."/>
        </authorList>
    </citation>
    <scope>NUCLEOTIDE SEQUENCE [LARGE SCALE GENOMIC DNA]</scope>
    <source>
        <strain evidence="2 3">YIM 102668</strain>
    </source>
</reference>
<feature type="domain" description="Aminoglycoside phosphotransferase" evidence="1">
    <location>
        <begin position="17"/>
        <end position="240"/>
    </location>
</feature>
<dbReference type="EMBL" id="RDOJ01000008">
    <property type="protein sequence ID" value="RLZ09867.1"/>
    <property type="molecule type" value="Genomic_DNA"/>
</dbReference>
<evidence type="ECO:0000313" key="3">
    <source>
        <dbReference type="Proteomes" id="UP000275348"/>
    </source>
</evidence>
<sequence length="338" mass="39022">MENVLANYFERPDDVIVTPINQGYINSTYKLTIGVNNYILQKINTSIFKQPEIIISNMLSVANHLKSKNYSKAIIEVIPNKNRNYLTFLNGETWRMTSFVPNSVCYDKVLSKEQAFAAASAISEFHKELNDLSINRISESIEGFLDYKKRVKDFEKVLSKGNKVRIDLAKDEIDFINKHLHLINQYLSIDFPKRVVHADAKISNFLFDSENETNVAALIDWDTMVPGNILCDFGDMIRTYSNLKVEDDPNPVNNFSLENYQAVKEGFMSELKDILTEEELKAIDLTAFVVVLIQVIRFLTDFINDDIYYHTERENQNLDRTINQINLLKSIQNHICIN</sequence>
<dbReference type="Gene3D" id="3.90.1200.10">
    <property type="match status" value="1"/>
</dbReference>
<dbReference type="OrthoDB" id="526037at2"/>
<dbReference type="InterPro" id="IPR002575">
    <property type="entry name" value="Aminoglycoside_PTrfase"/>
</dbReference>
<dbReference type="AlphaFoldDB" id="A0A3L9M9G5"/>
<evidence type="ECO:0000313" key="2">
    <source>
        <dbReference type="EMBL" id="RLZ09867.1"/>
    </source>
</evidence>
<dbReference type="InterPro" id="IPR050249">
    <property type="entry name" value="Pseudomonas-type_ThrB"/>
</dbReference>
<dbReference type="Gene3D" id="3.30.200.20">
    <property type="entry name" value="Phosphorylase Kinase, domain 1"/>
    <property type="match status" value="1"/>
</dbReference>
<dbReference type="PANTHER" id="PTHR21064">
    <property type="entry name" value="AMINOGLYCOSIDE PHOSPHOTRANSFERASE DOMAIN-CONTAINING PROTEIN-RELATED"/>
    <property type="match status" value="1"/>
</dbReference>
<dbReference type="Pfam" id="PF01636">
    <property type="entry name" value="APH"/>
    <property type="match status" value="1"/>
</dbReference>
<dbReference type="Proteomes" id="UP000275348">
    <property type="component" value="Unassembled WGS sequence"/>
</dbReference>
<name>A0A3L9M9G5_9FLAO</name>